<evidence type="ECO:0000256" key="1">
    <source>
        <dbReference type="SAM" id="SignalP"/>
    </source>
</evidence>
<dbReference type="PANTHER" id="PTHR45908">
    <property type="entry name" value="PROTEIN CBG11750-RELATED"/>
    <property type="match status" value="1"/>
</dbReference>
<organism evidence="3 4">
    <name type="scientific">Panagrolaimus davidi</name>
    <dbReference type="NCBI Taxonomy" id="227884"/>
    <lineage>
        <taxon>Eukaryota</taxon>
        <taxon>Metazoa</taxon>
        <taxon>Ecdysozoa</taxon>
        <taxon>Nematoda</taxon>
        <taxon>Chromadorea</taxon>
        <taxon>Rhabditida</taxon>
        <taxon>Tylenchina</taxon>
        <taxon>Panagrolaimomorpha</taxon>
        <taxon>Panagrolaimoidea</taxon>
        <taxon>Panagrolaimidae</taxon>
        <taxon>Panagrolaimus</taxon>
    </lineage>
</organism>
<protein>
    <submittedName>
        <fullName evidence="4">Fungal lipase-like domain-containing protein</fullName>
    </submittedName>
</protein>
<reference evidence="4" key="1">
    <citation type="submission" date="2022-11" db="UniProtKB">
        <authorList>
            <consortium name="WormBaseParasite"/>
        </authorList>
    </citation>
    <scope>IDENTIFICATION</scope>
</reference>
<dbReference type="Proteomes" id="UP000887578">
    <property type="component" value="Unplaced"/>
</dbReference>
<dbReference type="GO" id="GO:0006629">
    <property type="term" value="P:lipid metabolic process"/>
    <property type="evidence" value="ECO:0007669"/>
    <property type="project" value="InterPro"/>
</dbReference>
<evidence type="ECO:0000313" key="4">
    <source>
        <dbReference type="WBParaSite" id="PDA_v2.g31188.t1"/>
    </source>
</evidence>
<dbReference type="Gene3D" id="3.40.50.1820">
    <property type="entry name" value="alpha/beta hydrolase"/>
    <property type="match status" value="1"/>
</dbReference>
<keyword evidence="1" id="KW-0732">Signal</keyword>
<feature type="chain" id="PRO_5037137107" evidence="1">
    <location>
        <begin position="22"/>
        <end position="310"/>
    </location>
</feature>
<name>A0A914QHW0_9BILA</name>
<feature type="signal peptide" evidence="1">
    <location>
        <begin position="1"/>
        <end position="21"/>
    </location>
</feature>
<dbReference type="InterPro" id="IPR002921">
    <property type="entry name" value="Fungal_lipase-type"/>
</dbReference>
<dbReference type="CDD" id="cd00519">
    <property type="entry name" value="Lipase_3"/>
    <property type="match status" value="1"/>
</dbReference>
<evidence type="ECO:0000259" key="2">
    <source>
        <dbReference type="Pfam" id="PF01764"/>
    </source>
</evidence>
<accession>A0A914QHW0</accession>
<dbReference type="InterPro" id="IPR029058">
    <property type="entry name" value="AB_hydrolase_fold"/>
</dbReference>
<evidence type="ECO:0000313" key="3">
    <source>
        <dbReference type="Proteomes" id="UP000887578"/>
    </source>
</evidence>
<dbReference type="AlphaFoldDB" id="A0A914QHW0"/>
<dbReference type="WBParaSite" id="PDA_v2.g31188.t1">
    <property type="protein sequence ID" value="PDA_v2.g31188.t1"/>
    <property type="gene ID" value="PDA_v2.g31188"/>
</dbReference>
<dbReference type="SUPFAM" id="SSF53474">
    <property type="entry name" value="alpha/beta-Hydrolases"/>
    <property type="match status" value="1"/>
</dbReference>
<dbReference type="Pfam" id="PF01764">
    <property type="entry name" value="Lipase_3"/>
    <property type="match status" value="1"/>
</dbReference>
<feature type="domain" description="Fungal lipase-type" evidence="2">
    <location>
        <begin position="105"/>
        <end position="241"/>
    </location>
</feature>
<proteinExistence type="predicted"/>
<sequence length="310" mass="34615">MFSKKICCLIFFVVFIDFGNCAYNESLARNLIWPITVDAYNHAVEKCISTTLGKDYDKKSIFGARGGLGYRNFFGIQSTVQCDSESSKDSCSGYVIAIHSIKSVVIVYRGSISDHEVQVEMNYTATHPLLPFAGKGKVNGWLLNGYNLLWNAGMKDAFLKLKNKYPTYNTLVTGHSLGAALASLTAATLSATNVVPKNHLSLYTFGQPRVGNKEFADNYINFVPEAYRIVHHWDIVPHLPTLGLKGYTHHKNEVWYNNNMAKGDPYIICPDEESIHCSDSVLKPTWDDHGEYFQVRNYLGNHGCVPAGKP</sequence>
<keyword evidence="3" id="KW-1185">Reference proteome</keyword>